<comment type="caution">
    <text evidence="6">The sequence shown here is derived from an EMBL/GenBank/DDBJ whole genome shotgun (WGS) entry which is preliminary data.</text>
</comment>
<name>A0A955LAP1_9BACT</name>
<dbReference type="InterPro" id="IPR009012">
    <property type="entry name" value="GrpE_head"/>
</dbReference>
<keyword evidence="3" id="KW-0346">Stress response</keyword>
<evidence type="ECO:0000313" key="6">
    <source>
        <dbReference type="EMBL" id="MCA9386481.1"/>
    </source>
</evidence>
<dbReference type="GO" id="GO:0042803">
    <property type="term" value="F:protein homodimerization activity"/>
    <property type="evidence" value="ECO:0007669"/>
    <property type="project" value="InterPro"/>
</dbReference>
<dbReference type="Gene3D" id="2.30.22.10">
    <property type="entry name" value="Head domain of nucleotide exchange factor GrpE"/>
    <property type="match status" value="1"/>
</dbReference>
<dbReference type="Pfam" id="PF01025">
    <property type="entry name" value="GrpE"/>
    <property type="match status" value="1"/>
</dbReference>
<reference evidence="6" key="2">
    <citation type="journal article" date="2021" name="Microbiome">
        <title>Successional dynamics and alternative stable states in a saline activated sludge microbial community over 9 years.</title>
        <authorList>
            <person name="Wang Y."/>
            <person name="Ye J."/>
            <person name="Ju F."/>
            <person name="Liu L."/>
            <person name="Boyd J.A."/>
            <person name="Deng Y."/>
            <person name="Parks D.H."/>
            <person name="Jiang X."/>
            <person name="Yin X."/>
            <person name="Woodcroft B.J."/>
            <person name="Tyson G.W."/>
            <person name="Hugenholtz P."/>
            <person name="Polz M.F."/>
            <person name="Zhang T."/>
        </authorList>
    </citation>
    <scope>NUCLEOTIDE SEQUENCE</scope>
    <source>
        <strain evidence="6">HKST-UBA09</strain>
    </source>
</reference>
<feature type="region of interest" description="Disordered" evidence="5">
    <location>
        <begin position="1"/>
        <end position="27"/>
    </location>
</feature>
<dbReference type="PANTHER" id="PTHR21237:SF23">
    <property type="entry name" value="GRPE PROTEIN HOMOLOG, MITOCHONDRIAL"/>
    <property type="match status" value="1"/>
</dbReference>
<evidence type="ECO:0000256" key="1">
    <source>
        <dbReference type="ARBA" id="ARBA00009054"/>
    </source>
</evidence>
<dbReference type="GO" id="GO:0000774">
    <property type="term" value="F:adenyl-nucleotide exchange factor activity"/>
    <property type="evidence" value="ECO:0007669"/>
    <property type="project" value="InterPro"/>
</dbReference>
<dbReference type="GO" id="GO:0006457">
    <property type="term" value="P:protein folding"/>
    <property type="evidence" value="ECO:0007669"/>
    <property type="project" value="InterPro"/>
</dbReference>
<dbReference type="EMBL" id="JAGQLF010000003">
    <property type="protein sequence ID" value="MCA9386481.1"/>
    <property type="molecule type" value="Genomic_DNA"/>
</dbReference>
<dbReference type="InterPro" id="IPR013805">
    <property type="entry name" value="GrpE_CC"/>
</dbReference>
<feature type="compositionally biased region" description="Basic and acidic residues" evidence="5">
    <location>
        <begin position="1"/>
        <end position="16"/>
    </location>
</feature>
<dbReference type="SUPFAM" id="SSF58014">
    <property type="entry name" value="Coiled-coil domain of nucleotide exchange factor GrpE"/>
    <property type="match status" value="1"/>
</dbReference>
<dbReference type="InterPro" id="IPR000740">
    <property type="entry name" value="GrpE"/>
</dbReference>
<evidence type="ECO:0000256" key="3">
    <source>
        <dbReference type="HAMAP-Rule" id="MF_01151"/>
    </source>
</evidence>
<gene>
    <name evidence="3 6" type="primary">grpE</name>
    <name evidence="6" type="ORF">KC669_00435</name>
</gene>
<evidence type="ECO:0000256" key="5">
    <source>
        <dbReference type="SAM" id="MobiDB-lite"/>
    </source>
</evidence>
<dbReference type="PANTHER" id="PTHR21237">
    <property type="entry name" value="GRPE PROTEIN"/>
    <property type="match status" value="1"/>
</dbReference>
<keyword evidence="3" id="KW-0963">Cytoplasm</keyword>
<protein>
    <recommendedName>
        <fullName evidence="3">Protein GrpE</fullName>
    </recommendedName>
    <alternativeName>
        <fullName evidence="3">HSP-70 cofactor</fullName>
    </alternativeName>
</protein>
<dbReference type="GO" id="GO:0051087">
    <property type="term" value="F:protein-folding chaperone binding"/>
    <property type="evidence" value="ECO:0007669"/>
    <property type="project" value="InterPro"/>
</dbReference>
<proteinExistence type="inferred from homology"/>
<dbReference type="SUPFAM" id="SSF51064">
    <property type="entry name" value="Head domain of nucleotide exchange factor GrpE"/>
    <property type="match status" value="1"/>
</dbReference>
<keyword evidence="2 3" id="KW-0143">Chaperone</keyword>
<dbReference type="AlphaFoldDB" id="A0A955LAP1"/>
<comment type="function">
    <text evidence="3">Participates actively in the response to hyperosmotic and heat shock by preventing the aggregation of stress-denatured proteins, in association with DnaK and GrpE. It is the nucleotide exchange factor for DnaK and may function as a thermosensor. Unfolded proteins bind initially to DnaJ; upon interaction with the DnaJ-bound protein, DnaK hydrolyzes its bound ATP, resulting in the formation of a stable complex. GrpE releases ADP from DnaK; ATP binding to DnaK triggers the release of the substrate protein, thus completing the reaction cycle. Several rounds of ATP-dependent interactions between DnaJ, DnaK and GrpE are required for fully efficient folding.</text>
</comment>
<dbReference type="Proteomes" id="UP000714915">
    <property type="component" value="Unassembled WGS sequence"/>
</dbReference>
<dbReference type="Gene3D" id="3.90.20.20">
    <property type="match status" value="1"/>
</dbReference>
<organism evidence="6 7">
    <name type="scientific">Candidatus Dojkabacteria bacterium</name>
    <dbReference type="NCBI Taxonomy" id="2099670"/>
    <lineage>
        <taxon>Bacteria</taxon>
        <taxon>Candidatus Dojkabacteria</taxon>
    </lineage>
</organism>
<dbReference type="GO" id="GO:0051082">
    <property type="term" value="F:unfolded protein binding"/>
    <property type="evidence" value="ECO:0007669"/>
    <property type="project" value="TreeGrafter"/>
</dbReference>
<comment type="similarity">
    <text evidence="1 3 4">Belongs to the GrpE family.</text>
</comment>
<dbReference type="PRINTS" id="PR00773">
    <property type="entry name" value="GRPEPROTEIN"/>
</dbReference>
<comment type="subcellular location">
    <subcellularLocation>
        <location evidence="3">Cytoplasm</location>
    </subcellularLocation>
</comment>
<accession>A0A955LAP1</accession>
<sequence>MSKDKKQSEEIKKEENNELEQLQQELTEEKERRLRVMADFENFKKRIEGEKSMFGAMANMGLIQEILEINDDLQLAIDDSDLDLERAKSSITTAQEKLKATVRNAGIEAIEIKVGDDFDSSTMEAIQAVEDEKNAGKVIAVITSAYKYADKDGILKPAKVIVGK</sequence>
<comment type="subunit">
    <text evidence="3">Homodimer.</text>
</comment>
<evidence type="ECO:0000256" key="2">
    <source>
        <dbReference type="ARBA" id="ARBA00023186"/>
    </source>
</evidence>
<evidence type="ECO:0000313" key="7">
    <source>
        <dbReference type="Proteomes" id="UP000714915"/>
    </source>
</evidence>
<dbReference type="GO" id="GO:0005737">
    <property type="term" value="C:cytoplasm"/>
    <property type="evidence" value="ECO:0007669"/>
    <property type="project" value="UniProtKB-SubCell"/>
</dbReference>
<evidence type="ECO:0000256" key="4">
    <source>
        <dbReference type="RuleBase" id="RU004478"/>
    </source>
</evidence>
<dbReference type="HAMAP" id="MF_01151">
    <property type="entry name" value="GrpE"/>
    <property type="match status" value="1"/>
</dbReference>
<reference evidence="6" key="1">
    <citation type="submission" date="2020-04" db="EMBL/GenBank/DDBJ databases">
        <authorList>
            <person name="Zhang T."/>
        </authorList>
    </citation>
    <scope>NUCLEOTIDE SEQUENCE</scope>
    <source>
        <strain evidence="6">HKST-UBA09</strain>
    </source>
</reference>